<organism evidence="2 3">
    <name type="scientific">Neobacillus cucumis</name>
    <dbReference type="NCBI Taxonomy" id="1740721"/>
    <lineage>
        <taxon>Bacteria</taxon>
        <taxon>Bacillati</taxon>
        <taxon>Bacillota</taxon>
        <taxon>Bacilli</taxon>
        <taxon>Bacillales</taxon>
        <taxon>Bacillaceae</taxon>
        <taxon>Neobacillus</taxon>
    </lineage>
</organism>
<keyword evidence="1" id="KW-1133">Transmembrane helix</keyword>
<dbReference type="AlphaFoldDB" id="A0A2N5HE49"/>
<dbReference type="OrthoDB" id="2930221at2"/>
<sequence>MHLFTWWFPYFFGYPNNIRTDYEKYFKRTFKFLPKIKDHIIPDAEHVGVGILLTITLLVQIIFVNH</sequence>
<accession>A0A2N5HE49</accession>
<evidence type="ECO:0000313" key="3">
    <source>
        <dbReference type="Proteomes" id="UP000234950"/>
    </source>
</evidence>
<keyword evidence="1" id="KW-0472">Membrane</keyword>
<keyword evidence="1" id="KW-0812">Transmembrane</keyword>
<evidence type="ECO:0000256" key="1">
    <source>
        <dbReference type="SAM" id="Phobius"/>
    </source>
</evidence>
<feature type="transmembrane region" description="Helical" evidence="1">
    <location>
        <begin position="47"/>
        <end position="64"/>
    </location>
</feature>
<name>A0A2N5HE49_9BACI</name>
<reference evidence="2 3" key="1">
    <citation type="submission" date="2017-11" db="EMBL/GenBank/DDBJ databases">
        <title>Comparitive Functional Genomics of Dry Heat Resistant strains isolated from the Viking Spacecraft.</title>
        <authorList>
            <person name="Seuylemezian A."/>
            <person name="Cooper K."/>
            <person name="Vaishampayan P."/>
        </authorList>
    </citation>
    <scope>NUCLEOTIDE SEQUENCE [LARGE SCALE GENOMIC DNA]</scope>
    <source>
        <strain evidence="2 3">V32-6</strain>
    </source>
</reference>
<proteinExistence type="predicted"/>
<dbReference type="EMBL" id="PGVE01000052">
    <property type="protein sequence ID" value="PLS03782.1"/>
    <property type="molecule type" value="Genomic_DNA"/>
</dbReference>
<keyword evidence="3" id="KW-1185">Reference proteome</keyword>
<evidence type="ECO:0000313" key="2">
    <source>
        <dbReference type="EMBL" id="PLS03782.1"/>
    </source>
</evidence>
<gene>
    <name evidence="2" type="ORF">CVD27_13410</name>
</gene>
<dbReference type="Proteomes" id="UP000234950">
    <property type="component" value="Unassembled WGS sequence"/>
</dbReference>
<comment type="caution">
    <text evidence="2">The sequence shown here is derived from an EMBL/GenBank/DDBJ whole genome shotgun (WGS) entry which is preliminary data.</text>
</comment>
<protein>
    <submittedName>
        <fullName evidence="2">Uncharacterized protein</fullName>
    </submittedName>
</protein>